<protein>
    <recommendedName>
        <fullName evidence="1">Enoyl reductase (ER) domain-containing protein</fullName>
    </recommendedName>
</protein>
<dbReference type="Proteomes" id="UP000256645">
    <property type="component" value="Unassembled WGS sequence"/>
</dbReference>
<dbReference type="InterPro" id="IPR052711">
    <property type="entry name" value="Zinc_ADH-like"/>
</dbReference>
<proteinExistence type="predicted"/>
<dbReference type="InterPro" id="IPR020843">
    <property type="entry name" value="ER"/>
</dbReference>
<evidence type="ECO:0000259" key="1">
    <source>
        <dbReference type="SMART" id="SM00829"/>
    </source>
</evidence>
<dbReference type="Pfam" id="PF00107">
    <property type="entry name" value="ADH_zinc_N"/>
    <property type="match status" value="1"/>
</dbReference>
<keyword evidence="3" id="KW-1185">Reference proteome</keyword>
<evidence type="ECO:0000313" key="2">
    <source>
        <dbReference type="EMBL" id="RDW64678.1"/>
    </source>
</evidence>
<organism evidence="2 3">
    <name type="scientific">Coleophoma cylindrospora</name>
    <dbReference type="NCBI Taxonomy" id="1849047"/>
    <lineage>
        <taxon>Eukaryota</taxon>
        <taxon>Fungi</taxon>
        <taxon>Dikarya</taxon>
        <taxon>Ascomycota</taxon>
        <taxon>Pezizomycotina</taxon>
        <taxon>Leotiomycetes</taxon>
        <taxon>Helotiales</taxon>
        <taxon>Dermateaceae</taxon>
        <taxon>Coleophoma</taxon>
    </lineage>
</organism>
<dbReference type="SUPFAM" id="SSF50129">
    <property type="entry name" value="GroES-like"/>
    <property type="match status" value="1"/>
</dbReference>
<dbReference type="SUPFAM" id="SSF51735">
    <property type="entry name" value="NAD(P)-binding Rossmann-fold domains"/>
    <property type="match status" value="1"/>
</dbReference>
<gene>
    <name evidence="2" type="ORF">BP6252_10329</name>
</gene>
<comment type="caution">
    <text evidence="2">The sequence shown here is derived from an EMBL/GenBank/DDBJ whole genome shotgun (WGS) entry which is preliminary data.</text>
</comment>
<dbReference type="PANTHER" id="PTHR45033">
    <property type="match status" value="1"/>
</dbReference>
<dbReference type="OrthoDB" id="3509362at2759"/>
<evidence type="ECO:0000313" key="3">
    <source>
        <dbReference type="Proteomes" id="UP000256645"/>
    </source>
</evidence>
<dbReference type="InterPro" id="IPR013149">
    <property type="entry name" value="ADH-like_C"/>
</dbReference>
<dbReference type="SMART" id="SM00829">
    <property type="entry name" value="PKS_ER"/>
    <property type="match status" value="1"/>
</dbReference>
<dbReference type="Gene3D" id="3.90.180.10">
    <property type="entry name" value="Medium-chain alcohol dehydrogenases, catalytic domain"/>
    <property type="match status" value="1"/>
</dbReference>
<dbReference type="STRING" id="1849047.A0A3D8QSM7"/>
<dbReference type="InterPro" id="IPR036291">
    <property type="entry name" value="NAD(P)-bd_dom_sf"/>
</dbReference>
<name>A0A3D8QSM7_9HELO</name>
<dbReference type="AlphaFoldDB" id="A0A3D8QSM7"/>
<dbReference type="Pfam" id="PF08240">
    <property type="entry name" value="ADH_N"/>
    <property type="match status" value="1"/>
</dbReference>
<sequence>MSSQTVFRLVSRNGFDGLQEFKEPIPTADKYEVVVKVRSVALNYRDVAIATSKYPLPVKEQVIPCSDMAGEVWQVGELVHELVVGDSVIAPLSTSFLYGVMNDSYEAFGGTVDGMLQEYIAIPAHALIKLPKSSHSFTQWASIVGTGSTVWNAFYGNTPLKPGDTVLVLGTGGVSLTALIFAKAAGATTIVTSSSDDKLKYVQSHFGADYTINYKTHPNWAAEVQRITNGKGADHIIEIGGAGTIQQSIESIAHGGIISAIGFLATASPGQIPDLALLTILHDSA</sequence>
<dbReference type="EMBL" id="PDLM01000012">
    <property type="protein sequence ID" value="RDW64678.1"/>
    <property type="molecule type" value="Genomic_DNA"/>
</dbReference>
<dbReference type="CDD" id="cd08276">
    <property type="entry name" value="MDR7"/>
    <property type="match status" value="1"/>
</dbReference>
<reference evidence="2 3" key="1">
    <citation type="journal article" date="2018" name="IMA Fungus">
        <title>IMA Genome-F 9: Draft genome sequence of Annulohypoxylon stygium, Aspergillus mulundensis, Berkeleyomyces basicola (syn. Thielaviopsis basicola), Ceratocystis smalleyi, two Cercospora beticola strains, Coleophoma cylindrospora, Fusarium fracticaudum, Phialophora cf. hyalina, and Morchella septimelata.</title>
        <authorList>
            <person name="Wingfield B.D."/>
            <person name="Bills G.F."/>
            <person name="Dong Y."/>
            <person name="Huang W."/>
            <person name="Nel W.J."/>
            <person name="Swalarsk-Parry B.S."/>
            <person name="Vaghefi N."/>
            <person name="Wilken P.M."/>
            <person name="An Z."/>
            <person name="de Beer Z.W."/>
            <person name="De Vos L."/>
            <person name="Chen L."/>
            <person name="Duong T.A."/>
            <person name="Gao Y."/>
            <person name="Hammerbacher A."/>
            <person name="Kikkert J.R."/>
            <person name="Li Y."/>
            <person name="Li H."/>
            <person name="Li K."/>
            <person name="Li Q."/>
            <person name="Liu X."/>
            <person name="Ma X."/>
            <person name="Naidoo K."/>
            <person name="Pethybridge S.J."/>
            <person name="Sun J."/>
            <person name="Steenkamp E.T."/>
            <person name="van der Nest M.A."/>
            <person name="van Wyk S."/>
            <person name="Wingfield M.J."/>
            <person name="Xiong C."/>
            <person name="Yue Q."/>
            <person name="Zhang X."/>
        </authorList>
    </citation>
    <scope>NUCLEOTIDE SEQUENCE [LARGE SCALE GENOMIC DNA]</scope>
    <source>
        <strain evidence="2 3">BP6252</strain>
    </source>
</reference>
<dbReference type="InterPro" id="IPR011032">
    <property type="entry name" value="GroES-like_sf"/>
</dbReference>
<dbReference type="Gene3D" id="3.40.50.720">
    <property type="entry name" value="NAD(P)-binding Rossmann-like Domain"/>
    <property type="match status" value="1"/>
</dbReference>
<dbReference type="InterPro" id="IPR013154">
    <property type="entry name" value="ADH-like_N"/>
</dbReference>
<dbReference type="PANTHER" id="PTHR45033:SF2">
    <property type="entry name" value="ZINC-TYPE ALCOHOL DEHYDROGENASE-LIKE PROTEIN C1773.06C"/>
    <property type="match status" value="1"/>
</dbReference>
<feature type="domain" description="Enoyl reductase (ER)" evidence="1">
    <location>
        <begin position="14"/>
        <end position="277"/>
    </location>
</feature>
<accession>A0A3D8QSM7</accession>
<dbReference type="GO" id="GO:0016491">
    <property type="term" value="F:oxidoreductase activity"/>
    <property type="evidence" value="ECO:0007669"/>
    <property type="project" value="InterPro"/>
</dbReference>